<dbReference type="InterPro" id="IPR051961">
    <property type="entry name" value="Fungal_Metabolite_Diox"/>
</dbReference>
<dbReference type="Gene3D" id="2.60.120.620">
    <property type="entry name" value="q2cbj1_9rhob like domain"/>
    <property type="match status" value="1"/>
</dbReference>
<organism evidence="2">
    <name type="scientific">Eutreptiella gymnastica</name>
    <dbReference type="NCBI Taxonomy" id="73025"/>
    <lineage>
        <taxon>Eukaryota</taxon>
        <taxon>Discoba</taxon>
        <taxon>Euglenozoa</taxon>
        <taxon>Euglenida</taxon>
        <taxon>Spirocuta</taxon>
        <taxon>Euglenophyceae</taxon>
        <taxon>Eutreptiales</taxon>
        <taxon>Eutreptiaceae</taxon>
        <taxon>Eutreptiella</taxon>
    </lineage>
</organism>
<dbReference type="EMBL" id="HBJA01145984">
    <property type="protein sequence ID" value="CAE0838857.1"/>
    <property type="molecule type" value="Transcribed_RNA"/>
</dbReference>
<proteinExistence type="predicted"/>
<dbReference type="AlphaFoldDB" id="A0A7S4LMH4"/>
<gene>
    <name evidence="2" type="ORF">EGYM00163_LOCUS50229</name>
</gene>
<dbReference type="PANTHER" id="PTHR37563">
    <property type="entry name" value="PHYTANOYL-COA DIOXYGENASE FAMILY PROTEIN (AFU_ORTHOLOGUE AFUA_2G03330)"/>
    <property type="match status" value="1"/>
</dbReference>
<accession>A0A7S4LMH4</accession>
<keyword evidence="1" id="KW-0812">Transmembrane</keyword>
<dbReference type="SUPFAM" id="SSF51197">
    <property type="entry name" value="Clavaminate synthase-like"/>
    <property type="match status" value="1"/>
</dbReference>
<dbReference type="InterPro" id="IPR008775">
    <property type="entry name" value="Phytyl_CoA_dOase-like"/>
</dbReference>
<sequence>MSSTDMCAMSLGNKTKCPTFEINNAHWKSNIIFGVTGMIATSFLLMAFQNVQQTQNYASRLTTNARHPILATDAMRSVSFPTTQNLATPTSTRQLEAFQHMSGLIAKHDAKLPLGDFTTASGSAHHALEKVPLAWIAAMLAAMFGAVGIQIWKSSSMPRGWYSPHSPISPRAMRPLHMSPHTAPFAVPQPSYHMAAWTALPDAAARHDLRCFAQGTEVVDREAQRMHISRLEMELMAPAKVPIPEPIALTDPAEVARAAFTLRTQGVVHLKGILGDKECDEILAEVRHRLDLASRDARLGGAKSRYDLKMPLEGAGYLAVQRALGKGGLAMLFEEVATENAFLAELGVLVSEAGAIRQPIHPDTVSRGGPEQPIYSTFIAMQDVTPEMGPTSMIPGTNNPRDHTLACGIEHDSHQRLLAERPNFDAELRRGDAVVFDSRTLHAGGFNDPDLGKRRVLFYVSVQRPVEGESQLPPAPERRTPPCAYSIIRDYHNRFQLKDWQRWSVWSNYF</sequence>
<keyword evidence="1" id="KW-1133">Transmembrane helix</keyword>
<evidence type="ECO:0008006" key="3">
    <source>
        <dbReference type="Google" id="ProtNLM"/>
    </source>
</evidence>
<dbReference type="Pfam" id="PF05721">
    <property type="entry name" value="PhyH"/>
    <property type="match status" value="1"/>
</dbReference>
<feature type="transmembrane region" description="Helical" evidence="1">
    <location>
        <begin position="133"/>
        <end position="152"/>
    </location>
</feature>
<protein>
    <recommendedName>
        <fullName evidence="3">Phytanoyl-CoA dioxygenase</fullName>
    </recommendedName>
</protein>
<evidence type="ECO:0000313" key="2">
    <source>
        <dbReference type="EMBL" id="CAE0838857.1"/>
    </source>
</evidence>
<keyword evidence="1" id="KW-0472">Membrane</keyword>
<name>A0A7S4LMH4_9EUGL</name>
<feature type="transmembrane region" description="Helical" evidence="1">
    <location>
        <begin position="31"/>
        <end position="51"/>
    </location>
</feature>
<reference evidence="2" key="1">
    <citation type="submission" date="2021-01" db="EMBL/GenBank/DDBJ databases">
        <authorList>
            <person name="Corre E."/>
            <person name="Pelletier E."/>
            <person name="Niang G."/>
            <person name="Scheremetjew M."/>
            <person name="Finn R."/>
            <person name="Kale V."/>
            <person name="Holt S."/>
            <person name="Cochrane G."/>
            <person name="Meng A."/>
            <person name="Brown T."/>
            <person name="Cohen L."/>
        </authorList>
    </citation>
    <scope>NUCLEOTIDE SEQUENCE</scope>
    <source>
        <strain evidence="2">CCMP1594</strain>
    </source>
</reference>
<evidence type="ECO:0000256" key="1">
    <source>
        <dbReference type="SAM" id="Phobius"/>
    </source>
</evidence>
<dbReference type="PANTHER" id="PTHR37563:SF2">
    <property type="entry name" value="PHYTANOYL-COA DIOXYGENASE FAMILY PROTEIN (AFU_ORTHOLOGUE AFUA_2G03330)"/>
    <property type="match status" value="1"/>
</dbReference>